<reference evidence="2" key="1">
    <citation type="journal article" date="2023" name="Mol. Plant Microbe Interact.">
        <title>Elucidating the Obligate Nature and Biological Capacity of an Invasive Fungal Corn Pathogen.</title>
        <authorList>
            <person name="MacCready J.S."/>
            <person name="Roggenkamp E.M."/>
            <person name="Gdanetz K."/>
            <person name="Chilvers M.I."/>
        </authorList>
    </citation>
    <scope>NUCLEOTIDE SEQUENCE</scope>
    <source>
        <strain evidence="2">PM02</strain>
    </source>
</reference>
<evidence type="ECO:0000313" key="3">
    <source>
        <dbReference type="Proteomes" id="UP001217918"/>
    </source>
</evidence>
<evidence type="ECO:0000313" key="2">
    <source>
        <dbReference type="EMBL" id="KAK2071141.1"/>
    </source>
</evidence>
<accession>A0AAD9I520</accession>
<comment type="caution">
    <text evidence="2">The sequence shown here is derived from an EMBL/GenBank/DDBJ whole genome shotgun (WGS) entry which is preliminary data.</text>
</comment>
<dbReference type="EMBL" id="JAQQPM010000004">
    <property type="protein sequence ID" value="KAK2071141.1"/>
    <property type="molecule type" value="Genomic_DNA"/>
</dbReference>
<dbReference type="AlphaFoldDB" id="A0AAD9I520"/>
<proteinExistence type="predicted"/>
<protein>
    <submittedName>
        <fullName evidence="2">Uncharacterized protein</fullName>
    </submittedName>
</protein>
<feature type="region of interest" description="Disordered" evidence="1">
    <location>
        <begin position="69"/>
        <end position="104"/>
    </location>
</feature>
<name>A0AAD9I520_9PEZI</name>
<organism evidence="2 3">
    <name type="scientific">Phyllachora maydis</name>
    <dbReference type="NCBI Taxonomy" id="1825666"/>
    <lineage>
        <taxon>Eukaryota</taxon>
        <taxon>Fungi</taxon>
        <taxon>Dikarya</taxon>
        <taxon>Ascomycota</taxon>
        <taxon>Pezizomycotina</taxon>
        <taxon>Sordariomycetes</taxon>
        <taxon>Sordariomycetidae</taxon>
        <taxon>Phyllachorales</taxon>
        <taxon>Phyllachoraceae</taxon>
        <taxon>Phyllachora</taxon>
    </lineage>
</organism>
<evidence type="ECO:0000256" key="1">
    <source>
        <dbReference type="SAM" id="MobiDB-lite"/>
    </source>
</evidence>
<feature type="compositionally biased region" description="Low complexity" evidence="1">
    <location>
        <begin position="131"/>
        <end position="141"/>
    </location>
</feature>
<feature type="region of interest" description="Disordered" evidence="1">
    <location>
        <begin position="117"/>
        <end position="155"/>
    </location>
</feature>
<feature type="compositionally biased region" description="Polar residues" evidence="1">
    <location>
        <begin position="85"/>
        <end position="100"/>
    </location>
</feature>
<keyword evidence="3" id="KW-1185">Reference proteome</keyword>
<sequence>MYTYIACLPCCCCYCNSSFTDLLIANIDSFSDLDNSVYTILGIPTAPLALAPTPAKPAKITPAIRRAATCKAKQSKKEDLRRSKYTASSNTGRYTTNSGLIANKDDNNAYNRAYIPPAKAEEEEEGGSGDDNGVNGGTSNSADKGKGSGVYKCSKGALHCKDTPLYKR</sequence>
<gene>
    <name evidence="2" type="ORF">P8C59_005589</name>
</gene>
<dbReference type="Proteomes" id="UP001217918">
    <property type="component" value="Unassembled WGS sequence"/>
</dbReference>